<evidence type="ECO:0000256" key="3">
    <source>
        <dbReference type="ARBA" id="ARBA00022691"/>
    </source>
</evidence>
<evidence type="ECO:0000313" key="5">
    <source>
        <dbReference type="EMBL" id="WOJ88202.1"/>
    </source>
</evidence>
<dbReference type="RefSeq" id="WP_407337641.1">
    <property type="nucleotide sequence ID" value="NZ_CP136862.1"/>
</dbReference>
<keyword evidence="2" id="KW-0808">Transferase</keyword>
<evidence type="ECO:0000256" key="1">
    <source>
        <dbReference type="ARBA" id="ARBA00022603"/>
    </source>
</evidence>
<gene>
    <name evidence="5" type="ORF">RZS28_10095</name>
</gene>
<dbReference type="InterPro" id="IPR020596">
    <property type="entry name" value="rRNA_Ade_Mease_Trfase_CS"/>
</dbReference>
<proteinExistence type="predicted"/>
<accession>A0ABZ0HN61</accession>
<dbReference type="PROSITE" id="PS01131">
    <property type="entry name" value="RRNA_A_DIMETH"/>
    <property type="match status" value="1"/>
</dbReference>
<evidence type="ECO:0000259" key="4">
    <source>
        <dbReference type="SMART" id="SM00650"/>
    </source>
</evidence>
<dbReference type="SUPFAM" id="SSF53335">
    <property type="entry name" value="S-adenosyl-L-methionine-dependent methyltransferases"/>
    <property type="match status" value="1"/>
</dbReference>
<dbReference type="Proteomes" id="UP001626536">
    <property type="component" value="Chromosome"/>
</dbReference>
<keyword evidence="3" id="KW-0949">S-adenosyl-L-methionine</keyword>
<keyword evidence="1" id="KW-0489">Methyltransferase</keyword>
<dbReference type="CDD" id="cd02440">
    <property type="entry name" value="AdoMet_MTases"/>
    <property type="match status" value="1"/>
</dbReference>
<organism evidence="5 6">
    <name type="scientific">Methylocapsa polymorpha</name>
    <dbReference type="NCBI Taxonomy" id="3080828"/>
    <lineage>
        <taxon>Bacteria</taxon>
        <taxon>Pseudomonadati</taxon>
        <taxon>Pseudomonadota</taxon>
        <taxon>Alphaproteobacteria</taxon>
        <taxon>Hyphomicrobiales</taxon>
        <taxon>Beijerinckiaceae</taxon>
        <taxon>Methylocapsa</taxon>
    </lineage>
</organism>
<keyword evidence="6" id="KW-1185">Reference proteome</keyword>
<sequence length="289" mass="32195">MLSQSSRSDQRRPPMPNIPIEERIADEARFFRSWLDNPMIAGAVSPSGRFLARMMARYVDPLESGPIIELGPGTGAITEALLRRGIAPERLFLVEFDPGFCRLLGQRFPGVHIIKGDAYHLTETLGGHLREPAAAIVSSLPLLMKPEKHRLALLADAFGLLAPEGRFIQFTYGPVSPIPQRAAGPAFRVEGSPPVWLNLPPARVWIYRRGGEAKPARQAGANPAQHFFDRVTFGAGQMQIHLKKEIDGAKAKFRLKARARQLRRTGARLEPALRILRQFPDGDKLRRPR</sequence>
<evidence type="ECO:0000256" key="2">
    <source>
        <dbReference type="ARBA" id="ARBA00022679"/>
    </source>
</evidence>
<dbReference type="InterPro" id="IPR020598">
    <property type="entry name" value="rRNA_Ade_methylase_Trfase_N"/>
</dbReference>
<name>A0ABZ0HN61_9HYPH</name>
<evidence type="ECO:0000313" key="6">
    <source>
        <dbReference type="Proteomes" id="UP001626536"/>
    </source>
</evidence>
<dbReference type="InterPro" id="IPR029063">
    <property type="entry name" value="SAM-dependent_MTases_sf"/>
</dbReference>
<dbReference type="Gene3D" id="3.40.50.150">
    <property type="entry name" value="Vaccinia Virus protein VP39"/>
    <property type="match status" value="1"/>
</dbReference>
<reference evidence="5 6" key="1">
    <citation type="submission" date="2023-10" db="EMBL/GenBank/DDBJ databases">
        <title>Novel methanotroph of the genus Methylocapsa from a subarctic wetland.</title>
        <authorList>
            <person name="Belova S.E."/>
            <person name="Oshkin I.Y."/>
            <person name="Miroshnikov K."/>
            <person name="Dedysh S.N."/>
        </authorList>
    </citation>
    <scope>NUCLEOTIDE SEQUENCE [LARGE SCALE GENOMIC DNA]</scope>
    <source>
        <strain evidence="5 6">RX1</strain>
    </source>
</reference>
<feature type="domain" description="Ribosomal RNA adenine methylase transferase N-terminal" evidence="4">
    <location>
        <begin position="51"/>
        <end position="182"/>
    </location>
</feature>
<dbReference type="SMART" id="SM00650">
    <property type="entry name" value="rADc"/>
    <property type="match status" value="1"/>
</dbReference>
<protein>
    <submittedName>
        <fullName evidence="5">Ribose ABC transporter permease</fullName>
    </submittedName>
</protein>
<dbReference type="EMBL" id="CP136862">
    <property type="protein sequence ID" value="WOJ88202.1"/>
    <property type="molecule type" value="Genomic_DNA"/>
</dbReference>